<dbReference type="Proteomes" id="UP001239215">
    <property type="component" value="Unassembled WGS sequence"/>
</dbReference>
<accession>A0AAJ1X4Y3</accession>
<organism evidence="1 2">
    <name type="scientific">Nocardioides zeae</name>
    <dbReference type="NCBI Taxonomy" id="1457234"/>
    <lineage>
        <taxon>Bacteria</taxon>
        <taxon>Bacillati</taxon>
        <taxon>Actinomycetota</taxon>
        <taxon>Actinomycetes</taxon>
        <taxon>Propionibacteriales</taxon>
        <taxon>Nocardioidaceae</taxon>
        <taxon>Nocardioides</taxon>
    </lineage>
</organism>
<name>A0AAJ1X4Y3_9ACTN</name>
<dbReference type="AlphaFoldDB" id="A0AAJ1X4Y3"/>
<evidence type="ECO:0000313" key="1">
    <source>
        <dbReference type="EMBL" id="MDQ1106057.1"/>
    </source>
</evidence>
<gene>
    <name evidence="1" type="ORF">QE405_003341</name>
</gene>
<dbReference type="EMBL" id="JAUTAN010000001">
    <property type="protein sequence ID" value="MDQ1106057.1"/>
    <property type="molecule type" value="Genomic_DNA"/>
</dbReference>
<comment type="caution">
    <text evidence="1">The sequence shown here is derived from an EMBL/GenBank/DDBJ whole genome shotgun (WGS) entry which is preliminary data.</text>
</comment>
<evidence type="ECO:0000313" key="2">
    <source>
        <dbReference type="Proteomes" id="UP001239215"/>
    </source>
</evidence>
<proteinExistence type="predicted"/>
<protein>
    <submittedName>
        <fullName evidence="1">Uncharacterized protein</fullName>
    </submittedName>
</protein>
<reference evidence="1" key="1">
    <citation type="submission" date="2023-07" db="EMBL/GenBank/DDBJ databases">
        <title>Functional and genomic diversity of the sorghum phyllosphere microbiome.</title>
        <authorList>
            <person name="Shade A."/>
        </authorList>
    </citation>
    <scope>NUCLEOTIDE SEQUENCE</scope>
    <source>
        <strain evidence="1">SORGH_AS_1067</strain>
    </source>
</reference>
<sequence>MSVPVSARREEQVVVPPEEQPAVDAAVRAHLERWTHLRAVLEEER</sequence>